<keyword evidence="7 8" id="KW-0460">Magnesium</keyword>
<evidence type="ECO:0000256" key="5">
    <source>
        <dbReference type="ARBA" id="ARBA00022755"/>
    </source>
</evidence>
<feature type="domain" description="Phosphoribosylformylglycinamidine synthase linker" evidence="11">
    <location>
        <begin position="5"/>
        <end position="47"/>
    </location>
</feature>
<dbReference type="InterPro" id="IPR016188">
    <property type="entry name" value="PurM-like_N"/>
</dbReference>
<comment type="caution">
    <text evidence="12">The sequence shown here is derived from an EMBL/GenBank/DDBJ whole genome shotgun (WGS) entry which is preliminary data.</text>
</comment>
<comment type="subcellular location">
    <subcellularLocation>
        <location evidence="8">Cytoplasm</location>
    </subcellularLocation>
</comment>
<dbReference type="Gene3D" id="3.30.1330.10">
    <property type="entry name" value="PurM-like, N-terminal domain"/>
    <property type="match status" value="2"/>
</dbReference>
<dbReference type="PANTHER" id="PTHR43555">
    <property type="entry name" value="PHOSPHORIBOSYLFORMYLGLYCINAMIDINE SYNTHASE SUBUNIT PURL"/>
    <property type="match status" value="1"/>
</dbReference>
<dbReference type="CDD" id="cd02204">
    <property type="entry name" value="PurL_repeat2"/>
    <property type="match status" value="1"/>
</dbReference>
<gene>
    <name evidence="8" type="primary">purL</name>
    <name evidence="12" type="ORF">OP8BY_2341</name>
</gene>
<feature type="binding site" evidence="8">
    <location>
        <position position="85"/>
    </location>
    <ligand>
        <name>ATP</name>
        <dbReference type="ChEBI" id="CHEBI:30616"/>
    </ligand>
</feature>
<dbReference type="PIRSF" id="PIRSF001587">
    <property type="entry name" value="FGAM_synthase_II"/>
    <property type="match status" value="1"/>
</dbReference>
<evidence type="ECO:0000256" key="3">
    <source>
        <dbReference type="ARBA" id="ARBA00022723"/>
    </source>
</evidence>
<feature type="binding site" evidence="8">
    <location>
        <position position="234"/>
    </location>
    <ligand>
        <name>substrate</name>
    </ligand>
</feature>
<keyword evidence="5 8" id="KW-0658">Purine biosynthesis</keyword>
<evidence type="ECO:0000256" key="1">
    <source>
        <dbReference type="ARBA" id="ARBA00022490"/>
    </source>
</evidence>
<feature type="binding site" evidence="8">
    <location>
        <position position="525"/>
    </location>
    <ligand>
        <name>ATP</name>
        <dbReference type="ChEBI" id="CHEBI:30616"/>
    </ligand>
</feature>
<feature type="active site" description="Proton acceptor" evidence="8">
    <location>
        <position position="89"/>
    </location>
</feature>
<feature type="domain" description="PurM-like C-terminal" evidence="10">
    <location>
        <begin position="196"/>
        <end position="349"/>
    </location>
</feature>
<dbReference type="InterPro" id="IPR010074">
    <property type="entry name" value="PRibForGlyAmidine_synth_PurL"/>
</dbReference>
<feature type="binding site" evidence="8">
    <location>
        <position position="111"/>
    </location>
    <ligand>
        <name>Mg(2+)</name>
        <dbReference type="ChEBI" id="CHEBI:18420"/>
        <label>2</label>
    </ligand>
</feature>
<protein>
    <recommendedName>
        <fullName evidence="8">Phosphoribosylformylglycinamidine synthase subunit PurL</fullName>
        <shortName evidence="8">FGAM synthase</shortName>
        <ecNumber evidence="8">6.3.5.3</ecNumber>
    </recommendedName>
    <alternativeName>
        <fullName evidence="8">Formylglycinamide ribonucleotide amidotransferase subunit II</fullName>
        <shortName evidence="8">FGAR amidotransferase II</shortName>
        <shortName evidence="8">FGAR-AT II</shortName>
    </alternativeName>
    <alternativeName>
        <fullName evidence="8">Glutamine amidotransferase PurL</fullName>
    </alternativeName>
    <alternativeName>
        <fullName evidence="8">Phosphoribosylformylglycinamidine synthase subunit II</fullName>
    </alternativeName>
</protein>
<dbReference type="EMBL" id="QUAH01000006">
    <property type="protein sequence ID" value="RFT15943.1"/>
    <property type="molecule type" value="Genomic_DNA"/>
</dbReference>
<dbReference type="GO" id="GO:0004642">
    <property type="term" value="F:phosphoribosylformylglycinamidine synthase activity"/>
    <property type="evidence" value="ECO:0007669"/>
    <property type="project" value="UniProtKB-UniRule"/>
</dbReference>
<comment type="function">
    <text evidence="8">Part of the phosphoribosylformylglycinamidine synthase complex involved in the purines biosynthetic pathway. Catalyzes the ATP-dependent conversion of formylglycinamide ribonucleotide (FGAR) and glutamine to yield formylglycinamidine ribonucleotide (FGAM) and glutamate. The FGAM synthase complex is composed of three subunits. PurQ produces an ammonia molecule by converting glutamine to glutamate. PurL transfers the ammonia molecule to FGAR to form FGAM in an ATP-dependent manner. PurS interacts with PurQ and PurL and is thought to assist in the transfer of the ammonia molecule from PurQ to PurL.</text>
</comment>
<evidence type="ECO:0000256" key="8">
    <source>
        <dbReference type="HAMAP-Rule" id="MF_00420"/>
    </source>
</evidence>
<feature type="domain" description="PurM-like N-terminal" evidence="9">
    <location>
        <begin position="68"/>
        <end position="182"/>
    </location>
</feature>
<feature type="binding site" evidence="8">
    <location>
        <begin position="306"/>
        <end position="308"/>
    </location>
    <ligand>
        <name>substrate</name>
    </ligand>
</feature>
<keyword evidence="6 8" id="KW-0067">ATP-binding</keyword>
<comment type="similarity">
    <text evidence="8">Belongs to the FGAMS family.</text>
</comment>
<dbReference type="Pfam" id="PF02769">
    <property type="entry name" value="AIRS_C"/>
    <property type="match status" value="2"/>
</dbReference>
<dbReference type="Pfam" id="PF00586">
    <property type="entry name" value="AIRS"/>
    <property type="match status" value="2"/>
</dbReference>
<dbReference type="Proteomes" id="UP000257323">
    <property type="component" value="Unassembled WGS sequence"/>
</dbReference>
<dbReference type="PANTHER" id="PTHR43555:SF1">
    <property type="entry name" value="PHOSPHORIBOSYLFORMYLGLYCINAMIDINE SYNTHASE SUBUNIT PURL"/>
    <property type="match status" value="1"/>
</dbReference>
<dbReference type="GO" id="GO:0000287">
    <property type="term" value="F:magnesium ion binding"/>
    <property type="evidence" value="ECO:0007669"/>
    <property type="project" value="UniProtKB-UniRule"/>
</dbReference>
<dbReference type="Gene3D" id="3.90.650.10">
    <property type="entry name" value="PurM-like C-terminal domain"/>
    <property type="match status" value="2"/>
</dbReference>
<feature type="binding site" evidence="8">
    <location>
        <position position="110"/>
    </location>
    <ligand>
        <name>substrate</name>
    </ligand>
</feature>
<dbReference type="SUPFAM" id="SSF56042">
    <property type="entry name" value="PurM C-terminal domain-like"/>
    <property type="match status" value="2"/>
</dbReference>
<dbReference type="NCBIfam" id="NF002290">
    <property type="entry name" value="PRK01213.1"/>
    <property type="match status" value="1"/>
</dbReference>
<dbReference type="UniPathway" id="UPA00074">
    <property type="reaction ID" value="UER00128"/>
</dbReference>
<sequence>MIDAKTLADHNLTREEYELIVKLIGREPNLTELGIFSVMWSEHCGYKSSRVHLKKFPTRGKYLIQGPGENAGVMDIGDGLAVVFKIESHNHPSYIEPYQGAATGVGGILRDIFTMGARPVAVLDSLRFGPLDQPENRSIMDGVVSGISGYGNSFGVPTVGGEVYFNECYAQNPLVNVCCVGLARKDKLFLARARGVGNAVIYVGARTGRDGIHGATMASAEFGEETEHKRPNVQVGDPFKEKLLLEACLEAMARDLIVGIQDMGAAGLTCSTTEMAAKAGTGMEINLDLVPQREAGMNPYEIMLSESQERMLIVAEPDKVEELKKIFTKWDLEAVVIGKVTDDERLKAYFHGQLVIDIPVKAVVDLCPAYRRPARTPAFLRKVTRFRLPEMPSDLNQVFLQLLASPNISDKEWVFRQYDHMVQVNTMVLPGADAAVLRLKGLKKGLAMTLDGNSLYTYLNPRRGGQIAVAEACRNLACAGATPIGVTNCLNFGNPEKPEIMWQFKQAVEGIAEACRRFEIPVTGGNVSFYNETEGKAIYPTPVLGIIGLVEDTSLVPSAGFRGAGDVIILLGENKEELGGSEYLRLVFSEEKGQPPALNIEKEKRVQACCRQAIRSGLVRTAHDLSEGGLAVALAECSFKGPRPIGFQVKLDDRLRTDALLFGESQSRIILAARKEKARKILALAKKMKVKARIIGRTGGRKMVIWHRKKKVVDQPLELGYRAWKNSIPDYFKVKKT</sequence>
<keyword evidence="2 8" id="KW-0436">Ligase</keyword>
<feature type="binding site" evidence="8">
    <location>
        <position position="488"/>
    </location>
    <ligand>
        <name>ATP</name>
        <dbReference type="ChEBI" id="CHEBI:30616"/>
    </ligand>
</feature>
<feature type="binding site" evidence="8">
    <location>
        <position position="87"/>
    </location>
    <ligand>
        <name>Mg(2+)</name>
        <dbReference type="ChEBI" id="CHEBI:18420"/>
        <label>1</label>
    </ligand>
</feature>
<feature type="binding site" evidence="8">
    <location>
        <position position="526"/>
    </location>
    <ligand>
        <name>Mg(2+)</name>
        <dbReference type="ChEBI" id="CHEBI:18420"/>
        <label>1</label>
    </ligand>
</feature>
<dbReference type="AlphaFoldDB" id="A0A3E2BME5"/>
<dbReference type="InterPro" id="IPR041609">
    <property type="entry name" value="PurL_linker"/>
</dbReference>
<dbReference type="EC" id="6.3.5.3" evidence="8"/>
<name>A0A3E2BME5_9BACT</name>
<evidence type="ECO:0000259" key="10">
    <source>
        <dbReference type="Pfam" id="PF02769"/>
    </source>
</evidence>
<feature type="domain" description="PurM-like C-terminal" evidence="10">
    <location>
        <begin position="564"/>
        <end position="702"/>
    </location>
</feature>
<dbReference type="GO" id="GO:0005737">
    <property type="term" value="C:cytoplasm"/>
    <property type="evidence" value="ECO:0007669"/>
    <property type="project" value="UniProtKB-SubCell"/>
</dbReference>
<dbReference type="SUPFAM" id="SSF55326">
    <property type="entry name" value="PurM N-terminal domain-like"/>
    <property type="match status" value="2"/>
</dbReference>
<feature type="active site" evidence="8">
    <location>
        <position position="43"/>
    </location>
</feature>
<comment type="subunit">
    <text evidence="8">Monomer. Part of the FGAM synthase complex composed of 1 PurL, 1 PurQ and 2 PurS subunits.</text>
</comment>
<accession>A0A3E2BME5</accession>
<reference evidence="12 13" key="1">
    <citation type="submission" date="2018-08" db="EMBL/GenBank/DDBJ databases">
        <title>Genome analysis of the thermophilic bacterium of the candidate phylum Aminicenantes from deep subsurface aquifer revealed its physiology and ecological role.</title>
        <authorList>
            <person name="Kadnikov V.V."/>
            <person name="Mardanov A.V."/>
            <person name="Beletsky A.V."/>
            <person name="Karnachuk O.V."/>
            <person name="Ravin N.V."/>
        </authorList>
    </citation>
    <scope>NUCLEOTIDE SEQUENCE [LARGE SCALE GENOMIC DNA]</scope>
    <source>
        <strain evidence="12">BY38</strain>
    </source>
</reference>
<dbReference type="InterPro" id="IPR036676">
    <property type="entry name" value="PurM-like_C_sf"/>
</dbReference>
<dbReference type="GO" id="GO:0005524">
    <property type="term" value="F:ATP binding"/>
    <property type="evidence" value="ECO:0007669"/>
    <property type="project" value="UniProtKB-UniRule"/>
</dbReference>
<feature type="binding site" evidence="8">
    <location>
        <position position="46"/>
    </location>
    <ligand>
        <name>ATP</name>
        <dbReference type="ChEBI" id="CHEBI:30616"/>
    </ligand>
</feature>
<evidence type="ECO:0000256" key="7">
    <source>
        <dbReference type="ARBA" id="ARBA00022842"/>
    </source>
</evidence>
<comment type="pathway">
    <text evidence="8">Purine metabolism; IMP biosynthesis via de novo pathway; 5-amino-1-(5-phospho-D-ribosyl)imidazole from N(2)-formyl-N(1)-(5-phospho-D-ribosyl)glycinamide: step 1/2.</text>
</comment>
<feature type="binding site" evidence="8">
    <location>
        <position position="262"/>
    </location>
    <ligand>
        <name>Mg(2+)</name>
        <dbReference type="ChEBI" id="CHEBI:18420"/>
        <label>2</label>
    </ligand>
</feature>
<proteinExistence type="inferred from homology"/>
<comment type="caution">
    <text evidence="8">Lacks conserved residue(s) required for the propagation of feature annotation.</text>
</comment>
<evidence type="ECO:0000256" key="4">
    <source>
        <dbReference type="ARBA" id="ARBA00022741"/>
    </source>
</evidence>
<keyword evidence="3 8" id="KW-0479">Metal-binding</keyword>
<organism evidence="12 13">
    <name type="scientific">Candidatus Saccharicenans subterraneus</name>
    <dbReference type="NCBI Taxonomy" id="2508984"/>
    <lineage>
        <taxon>Bacteria</taxon>
        <taxon>Candidatus Aminicenantota</taxon>
        <taxon>Candidatus Aminicenantia</taxon>
        <taxon>Candidatus Aminicenantales</taxon>
        <taxon>Candidatus Saccharicenantaceae</taxon>
        <taxon>Candidatus Saccharicenans</taxon>
    </lineage>
</organism>
<feature type="binding site" evidence="8">
    <location>
        <position position="528"/>
    </location>
    <ligand>
        <name>substrate</name>
    </ligand>
</feature>
<dbReference type="NCBIfam" id="TIGR01736">
    <property type="entry name" value="FGAM_synth_II"/>
    <property type="match status" value="1"/>
</dbReference>
<dbReference type="GO" id="GO:0006189">
    <property type="term" value="P:'de novo' IMP biosynthetic process"/>
    <property type="evidence" value="ECO:0007669"/>
    <property type="project" value="UniProtKB-UniRule"/>
</dbReference>
<keyword evidence="1 8" id="KW-0963">Cytoplasm</keyword>
<evidence type="ECO:0000313" key="12">
    <source>
        <dbReference type="EMBL" id="RFT15943.1"/>
    </source>
</evidence>
<feature type="domain" description="PurM-like N-terminal" evidence="9">
    <location>
        <begin position="431"/>
        <end position="550"/>
    </location>
</feature>
<dbReference type="FunFam" id="3.30.1330.10:FF:000004">
    <property type="entry name" value="Phosphoribosylformylglycinamidine synthase subunit PurL"/>
    <property type="match status" value="1"/>
</dbReference>
<evidence type="ECO:0000259" key="9">
    <source>
        <dbReference type="Pfam" id="PF00586"/>
    </source>
</evidence>
<keyword evidence="4 8" id="KW-0547">Nucleotide-binding</keyword>
<evidence type="ECO:0000256" key="6">
    <source>
        <dbReference type="ARBA" id="ARBA00022840"/>
    </source>
</evidence>
<dbReference type="CDD" id="cd02203">
    <property type="entry name" value="PurL_repeat1"/>
    <property type="match status" value="1"/>
</dbReference>
<feature type="binding site" evidence="8">
    <location>
        <begin position="88"/>
        <end position="91"/>
    </location>
    <ligand>
        <name>substrate</name>
    </ligand>
</feature>
<dbReference type="HAMAP" id="MF_00420">
    <property type="entry name" value="PurL_2"/>
    <property type="match status" value="1"/>
</dbReference>
<comment type="catalytic activity">
    <reaction evidence="8">
        <text>N(2)-formyl-N(1)-(5-phospho-beta-D-ribosyl)glycinamide + L-glutamine + ATP + H2O = 2-formamido-N(1)-(5-O-phospho-beta-D-ribosyl)acetamidine + L-glutamate + ADP + phosphate + H(+)</text>
        <dbReference type="Rhea" id="RHEA:17129"/>
        <dbReference type="ChEBI" id="CHEBI:15377"/>
        <dbReference type="ChEBI" id="CHEBI:15378"/>
        <dbReference type="ChEBI" id="CHEBI:29985"/>
        <dbReference type="ChEBI" id="CHEBI:30616"/>
        <dbReference type="ChEBI" id="CHEBI:43474"/>
        <dbReference type="ChEBI" id="CHEBI:58359"/>
        <dbReference type="ChEBI" id="CHEBI:147286"/>
        <dbReference type="ChEBI" id="CHEBI:147287"/>
        <dbReference type="ChEBI" id="CHEBI:456216"/>
        <dbReference type="EC" id="6.3.5.3"/>
    </reaction>
</comment>
<evidence type="ECO:0000259" key="11">
    <source>
        <dbReference type="Pfam" id="PF18072"/>
    </source>
</evidence>
<dbReference type="InterPro" id="IPR010918">
    <property type="entry name" value="PurM-like_C_dom"/>
</dbReference>
<evidence type="ECO:0000313" key="13">
    <source>
        <dbReference type="Proteomes" id="UP000257323"/>
    </source>
</evidence>
<dbReference type="InterPro" id="IPR036921">
    <property type="entry name" value="PurM-like_N_sf"/>
</dbReference>
<evidence type="ECO:0000256" key="2">
    <source>
        <dbReference type="ARBA" id="ARBA00022598"/>
    </source>
</evidence>
<dbReference type="Pfam" id="PF18072">
    <property type="entry name" value="FGAR-AT_linker"/>
    <property type="match status" value="1"/>
</dbReference>